<dbReference type="PANTHER" id="PTHR47534:SF3">
    <property type="entry name" value="ALCOHOL DEHYDROGENASE-LIKE C-TERMINAL DOMAIN-CONTAINING PROTEIN"/>
    <property type="match status" value="1"/>
</dbReference>
<dbReference type="RefSeq" id="WP_307869760.1">
    <property type="nucleotide sequence ID" value="NZ_JAGGMR010000001.1"/>
</dbReference>
<sequence length="281" mass="30106">MPNRNPKTVIIAGGTSGMGRATALGRLAHGDRVTVIGSDAGKGAALLEQAADPNLRFIQADLSSVAEVRRVAREIAEVHTAVDAVGLFANRLNPKRRVTADGLEDTFALYYLSRYLLAQYLQPLLDRSSSPVIINVAGVGATAGAVRWDDPQLSRGYSMIRAQLQAGRANDLAGVGYAQLATTTRYVLYHPGFTRTGSKNHPNPMVHNVISTLARFFARPVESAVAPIVEWIDHPPADPLTAIDRGKPVPLSLSTLDPADAVRLRAYTEDLLGTLAAPQQL</sequence>
<dbReference type="SUPFAM" id="SSF51735">
    <property type="entry name" value="NAD(P)-binding Rossmann-fold domains"/>
    <property type="match status" value="1"/>
</dbReference>
<dbReference type="PANTHER" id="PTHR47534">
    <property type="entry name" value="YALI0E05731P"/>
    <property type="match status" value="1"/>
</dbReference>
<name>A0ABS4QMG7_9NOCA</name>
<comment type="caution">
    <text evidence="2">The sequence shown here is derived from an EMBL/GenBank/DDBJ whole genome shotgun (WGS) entry which is preliminary data.</text>
</comment>
<dbReference type="InterPro" id="IPR036291">
    <property type="entry name" value="NAD(P)-bd_dom_sf"/>
</dbReference>
<protein>
    <submittedName>
        <fullName evidence="2">NAD(P)-dependent dehydrogenase (Short-subunit alcohol dehydrogenase family)</fullName>
    </submittedName>
</protein>
<dbReference type="Pfam" id="PF00106">
    <property type="entry name" value="adh_short"/>
    <property type="match status" value="1"/>
</dbReference>
<dbReference type="Gene3D" id="3.40.50.720">
    <property type="entry name" value="NAD(P)-binding Rossmann-like Domain"/>
    <property type="match status" value="1"/>
</dbReference>
<gene>
    <name evidence="2" type="ORF">BJ987_005236</name>
</gene>
<dbReference type="InterPro" id="IPR052228">
    <property type="entry name" value="Sec_Metab_Biosynth_Oxidored"/>
</dbReference>
<dbReference type="Proteomes" id="UP001519325">
    <property type="component" value="Unassembled WGS sequence"/>
</dbReference>
<dbReference type="EMBL" id="JAGGMR010000001">
    <property type="protein sequence ID" value="MBP2192335.1"/>
    <property type="molecule type" value="Genomic_DNA"/>
</dbReference>
<evidence type="ECO:0000256" key="1">
    <source>
        <dbReference type="ARBA" id="ARBA00023002"/>
    </source>
</evidence>
<dbReference type="InterPro" id="IPR002347">
    <property type="entry name" value="SDR_fam"/>
</dbReference>
<accession>A0ABS4QMG7</accession>
<keyword evidence="1" id="KW-0560">Oxidoreductase</keyword>
<organism evidence="2 3">
    <name type="scientific">Nocardia goodfellowii</name>
    <dbReference type="NCBI Taxonomy" id="882446"/>
    <lineage>
        <taxon>Bacteria</taxon>
        <taxon>Bacillati</taxon>
        <taxon>Actinomycetota</taxon>
        <taxon>Actinomycetes</taxon>
        <taxon>Mycobacteriales</taxon>
        <taxon>Nocardiaceae</taxon>
        <taxon>Nocardia</taxon>
    </lineage>
</organism>
<evidence type="ECO:0000313" key="2">
    <source>
        <dbReference type="EMBL" id="MBP2192335.1"/>
    </source>
</evidence>
<reference evidence="2 3" key="1">
    <citation type="submission" date="2021-03" db="EMBL/GenBank/DDBJ databases">
        <title>Sequencing the genomes of 1000 actinobacteria strains.</title>
        <authorList>
            <person name="Klenk H.-P."/>
        </authorList>
    </citation>
    <scope>NUCLEOTIDE SEQUENCE [LARGE SCALE GENOMIC DNA]</scope>
    <source>
        <strain evidence="2 3">DSM 45516</strain>
    </source>
</reference>
<evidence type="ECO:0000313" key="3">
    <source>
        <dbReference type="Proteomes" id="UP001519325"/>
    </source>
</evidence>
<proteinExistence type="predicted"/>
<keyword evidence="3" id="KW-1185">Reference proteome</keyword>